<dbReference type="SUPFAM" id="SSF53474">
    <property type="entry name" value="alpha/beta-Hydrolases"/>
    <property type="match status" value="1"/>
</dbReference>
<dbReference type="Pfam" id="PF00151">
    <property type="entry name" value="Lipase"/>
    <property type="match status" value="1"/>
</dbReference>
<name>A0AAJ7XG59_PETMA</name>
<keyword evidence="7" id="KW-1185">Reference proteome</keyword>
<feature type="domain" description="Lipase" evidence="6">
    <location>
        <begin position="73"/>
        <end position="375"/>
    </location>
</feature>
<keyword evidence="3" id="KW-0964">Secreted</keyword>
<evidence type="ECO:0000256" key="3">
    <source>
        <dbReference type="ARBA" id="ARBA00022525"/>
    </source>
</evidence>
<dbReference type="InterPro" id="IPR000734">
    <property type="entry name" value="TAG_lipase"/>
</dbReference>
<dbReference type="CDD" id="cd00707">
    <property type="entry name" value="Pancreat_lipase_like"/>
    <property type="match status" value="1"/>
</dbReference>
<feature type="chain" id="PRO_5042574894" evidence="5">
    <location>
        <begin position="30"/>
        <end position="502"/>
    </location>
</feature>
<evidence type="ECO:0000313" key="8">
    <source>
        <dbReference type="RefSeq" id="XP_032833120.1"/>
    </source>
</evidence>
<reference evidence="8" key="1">
    <citation type="submission" date="2025-08" db="UniProtKB">
        <authorList>
            <consortium name="RefSeq"/>
        </authorList>
    </citation>
    <scope>IDENTIFICATION</scope>
    <source>
        <tissue evidence="8">Sperm</tissue>
    </source>
</reference>
<comment type="similarity">
    <text evidence="2 4">Belongs to the AB hydrolase superfamily. Lipase family.</text>
</comment>
<proteinExistence type="inferred from homology"/>
<dbReference type="InterPro" id="IPR013818">
    <property type="entry name" value="Lipase"/>
</dbReference>
<dbReference type="GO" id="GO:0016042">
    <property type="term" value="P:lipid catabolic process"/>
    <property type="evidence" value="ECO:0007669"/>
    <property type="project" value="TreeGrafter"/>
</dbReference>
<organism evidence="7 8">
    <name type="scientific">Petromyzon marinus</name>
    <name type="common">Sea lamprey</name>
    <dbReference type="NCBI Taxonomy" id="7757"/>
    <lineage>
        <taxon>Eukaryota</taxon>
        <taxon>Metazoa</taxon>
        <taxon>Chordata</taxon>
        <taxon>Craniata</taxon>
        <taxon>Vertebrata</taxon>
        <taxon>Cyclostomata</taxon>
        <taxon>Hyperoartia</taxon>
        <taxon>Petromyzontiformes</taxon>
        <taxon>Petromyzontidae</taxon>
        <taxon>Petromyzon</taxon>
    </lineage>
</organism>
<evidence type="ECO:0000313" key="7">
    <source>
        <dbReference type="Proteomes" id="UP001318040"/>
    </source>
</evidence>
<sequence>MSVGVVSFRVVSFLMLLCCWVALTIAASAAEDGDESGGGGGGGEGGGRRAAAATEEECSDFSKLDLGDAFRGTEVKVRFLLYPAGHRHACGVLLNVSAAGKLLSAATVPSSVGGVQERRVTFIVHGFRISGSKPVWLDSMVATLHAVRPEGDVIVVDWNHGATHLVYSAAVKNVRPVAMELAHLIHRLVRDGEVLPARVHLIGASLGAHISGMAGANLNGSLGRISALDAAGPEFEDRNADDRLDHTDAGFVDVYHSDTDMFGIKASVGHVDFHVNGGEDQPGCPKTILQGKEFVICDHQRSSFFFLASMRAPCSTIGFPCESREALRQGLCSDCDVGPIGACPVLGYWAERWLPPRVNFSGVVAYAETSSTSPFCAVYYEVEVSVGGEEWWSGVSGYLSLRLVGANHVTSLTHLSSSPLWFGRGDSVLRVVAVDSDPGDVGAVLATFGRAGVRHRYRRGASLAVRRLQLSVIPRRGAREFFCTGAATLLEDKALAIPATRC</sequence>
<dbReference type="PANTHER" id="PTHR11610:SF178">
    <property type="entry name" value="LIPASE MEMBER H-A-LIKE PROTEIN"/>
    <property type="match status" value="1"/>
</dbReference>
<dbReference type="AlphaFoldDB" id="A0AAJ7XG59"/>
<comment type="subcellular location">
    <subcellularLocation>
        <location evidence="1">Secreted</location>
    </subcellularLocation>
</comment>
<keyword evidence="5" id="KW-0732">Signal</keyword>
<dbReference type="Proteomes" id="UP001318040">
    <property type="component" value="Chromosome 62"/>
</dbReference>
<dbReference type="RefSeq" id="XP_032833120.1">
    <property type="nucleotide sequence ID" value="XM_032977229.1"/>
</dbReference>
<dbReference type="PANTHER" id="PTHR11610">
    <property type="entry name" value="LIPASE"/>
    <property type="match status" value="1"/>
</dbReference>
<dbReference type="KEGG" id="pmrn:116955894"/>
<dbReference type="GO" id="GO:0005615">
    <property type="term" value="C:extracellular space"/>
    <property type="evidence" value="ECO:0007669"/>
    <property type="project" value="TreeGrafter"/>
</dbReference>
<evidence type="ECO:0000256" key="4">
    <source>
        <dbReference type="RuleBase" id="RU004262"/>
    </source>
</evidence>
<evidence type="ECO:0000256" key="2">
    <source>
        <dbReference type="ARBA" id="ARBA00010701"/>
    </source>
</evidence>
<evidence type="ECO:0000256" key="1">
    <source>
        <dbReference type="ARBA" id="ARBA00004613"/>
    </source>
</evidence>
<evidence type="ECO:0000256" key="5">
    <source>
        <dbReference type="SAM" id="SignalP"/>
    </source>
</evidence>
<evidence type="ECO:0000259" key="6">
    <source>
        <dbReference type="Pfam" id="PF00151"/>
    </source>
</evidence>
<gene>
    <name evidence="8" type="primary">LOC116955894</name>
</gene>
<dbReference type="PRINTS" id="PR00821">
    <property type="entry name" value="TAGLIPASE"/>
</dbReference>
<dbReference type="InterPro" id="IPR029058">
    <property type="entry name" value="AB_hydrolase_fold"/>
</dbReference>
<dbReference type="Gene3D" id="3.40.50.1820">
    <property type="entry name" value="alpha/beta hydrolase"/>
    <property type="match status" value="1"/>
</dbReference>
<accession>A0AAJ7XG59</accession>
<feature type="signal peptide" evidence="5">
    <location>
        <begin position="1"/>
        <end position="29"/>
    </location>
</feature>
<dbReference type="GO" id="GO:0016298">
    <property type="term" value="F:lipase activity"/>
    <property type="evidence" value="ECO:0007669"/>
    <property type="project" value="InterPro"/>
</dbReference>
<protein>
    <submittedName>
        <fullName evidence="8">Lipase member H-like isoform X1</fullName>
    </submittedName>
</protein>
<dbReference type="InterPro" id="IPR033906">
    <property type="entry name" value="Lipase_N"/>
</dbReference>